<dbReference type="InterPro" id="IPR018060">
    <property type="entry name" value="HTH_AraC"/>
</dbReference>
<keyword evidence="4" id="KW-0597">Phosphoprotein</keyword>
<dbReference type="InterPro" id="IPR011006">
    <property type="entry name" value="CheY-like_superfamily"/>
</dbReference>
<dbReference type="Pfam" id="PF00072">
    <property type="entry name" value="Response_reg"/>
    <property type="match status" value="1"/>
</dbReference>
<dbReference type="InterPro" id="IPR009057">
    <property type="entry name" value="Homeodomain-like_sf"/>
</dbReference>
<dbReference type="InterPro" id="IPR020449">
    <property type="entry name" value="Tscrpt_reg_AraC-type_HTH"/>
</dbReference>
<accession>A0A4P8XLM8</accession>
<evidence type="ECO:0000256" key="3">
    <source>
        <dbReference type="ARBA" id="ARBA00023163"/>
    </source>
</evidence>
<dbReference type="Gene3D" id="3.40.50.2300">
    <property type="match status" value="1"/>
</dbReference>
<dbReference type="InterPro" id="IPR001789">
    <property type="entry name" value="Sig_transdc_resp-reg_receiver"/>
</dbReference>
<dbReference type="PANTHER" id="PTHR43280:SF2">
    <property type="entry name" value="HTH-TYPE TRANSCRIPTIONAL REGULATOR EXSA"/>
    <property type="match status" value="1"/>
</dbReference>
<dbReference type="PROSITE" id="PS01124">
    <property type="entry name" value="HTH_ARAC_FAMILY_2"/>
    <property type="match status" value="1"/>
</dbReference>
<sequence length="540" mass="62276">MNIMVLDDEPIIRQGIIHKITQTGLPVTVIAEAGDGVQGLQLMKSVKPDLILTDIHMPGIDGLEFIRQARLLDSEVQVVIITGFDNFDYAKQAIKYGVANYMVKPLEEEELYATLSSLLERKEAEHQTVQMIQELRSVAETSQEAFRQQALTQFLQEEDFVTATAELEELARHGAYFTAVVIQLESFKVPHQSFGSQEESLLWFAIKNIVTERFLSNSIQGILVHHSLRRFELVYVLGLRKGQDKAGVTSALESISFGIRKYLRLEATIGVGPYQEQITRVQESYREAKQIARNSILHGSSRIYQTPTITSTGKEAQRKSFISQEDIRLLEDWLGKWERDKIHKWIERRLGAIVQEPSSSYVMVEWFCVDLYLFLNKYWLVHADNSKWAIGELTDLQRELEQTTAWQDIVDMMNKLVTNMIGLLSHTSNLDGKEIMEAVRVYLEQHYAEPIQLSVIAERFFIHPNYFSKRFKEKYGESFVDYLNGLRMKEAARLLVETDLKIREISERVGFEDAAYFGSVFRKRFKMTPGQYREQSSDQT</sequence>
<organism evidence="7 8">
    <name type="scientific">Paenibacillus algicola</name>
    <dbReference type="NCBI Taxonomy" id="2565926"/>
    <lineage>
        <taxon>Bacteria</taxon>
        <taxon>Bacillati</taxon>
        <taxon>Bacillota</taxon>
        <taxon>Bacilli</taxon>
        <taxon>Bacillales</taxon>
        <taxon>Paenibacillaceae</taxon>
        <taxon>Paenibacillus</taxon>
    </lineage>
</organism>
<evidence type="ECO:0000313" key="8">
    <source>
        <dbReference type="Proteomes" id="UP000300879"/>
    </source>
</evidence>
<feature type="modified residue" description="4-aspartylphosphate" evidence="4">
    <location>
        <position position="54"/>
    </location>
</feature>
<dbReference type="Gene3D" id="1.10.10.60">
    <property type="entry name" value="Homeodomain-like"/>
    <property type="match status" value="2"/>
</dbReference>
<dbReference type="Proteomes" id="UP000300879">
    <property type="component" value="Chromosome"/>
</dbReference>
<dbReference type="PROSITE" id="PS50110">
    <property type="entry name" value="RESPONSE_REGULATORY"/>
    <property type="match status" value="1"/>
</dbReference>
<keyword evidence="1" id="KW-0805">Transcription regulation</keyword>
<dbReference type="GO" id="GO:0043565">
    <property type="term" value="F:sequence-specific DNA binding"/>
    <property type="evidence" value="ECO:0007669"/>
    <property type="project" value="InterPro"/>
</dbReference>
<dbReference type="GO" id="GO:0003700">
    <property type="term" value="F:DNA-binding transcription factor activity"/>
    <property type="evidence" value="ECO:0007669"/>
    <property type="project" value="InterPro"/>
</dbReference>
<dbReference type="InterPro" id="IPR018062">
    <property type="entry name" value="HTH_AraC-typ_CS"/>
</dbReference>
<dbReference type="PROSITE" id="PS00041">
    <property type="entry name" value="HTH_ARAC_FAMILY_1"/>
    <property type="match status" value="1"/>
</dbReference>
<dbReference type="SMART" id="SM00342">
    <property type="entry name" value="HTH_ARAC"/>
    <property type="match status" value="1"/>
</dbReference>
<protein>
    <recommendedName>
        <fullName evidence="9">DNA-binding response regulator</fullName>
    </recommendedName>
</protein>
<dbReference type="OrthoDB" id="342399at2"/>
<gene>
    <name evidence="7" type="ORF">E6C60_2961</name>
</gene>
<evidence type="ECO:0008006" key="9">
    <source>
        <dbReference type="Google" id="ProtNLM"/>
    </source>
</evidence>
<evidence type="ECO:0000313" key="7">
    <source>
        <dbReference type="EMBL" id="QCT03672.1"/>
    </source>
</evidence>
<keyword evidence="3" id="KW-0804">Transcription</keyword>
<evidence type="ECO:0000256" key="2">
    <source>
        <dbReference type="ARBA" id="ARBA00023125"/>
    </source>
</evidence>
<dbReference type="EMBL" id="CP040396">
    <property type="protein sequence ID" value="QCT03672.1"/>
    <property type="molecule type" value="Genomic_DNA"/>
</dbReference>
<evidence type="ECO:0000259" key="6">
    <source>
        <dbReference type="PROSITE" id="PS50110"/>
    </source>
</evidence>
<dbReference type="RefSeq" id="WP_138226509.1">
    <property type="nucleotide sequence ID" value="NZ_CP040396.1"/>
</dbReference>
<name>A0A4P8XLM8_9BACL</name>
<evidence type="ECO:0000256" key="4">
    <source>
        <dbReference type="PROSITE-ProRule" id="PRU00169"/>
    </source>
</evidence>
<dbReference type="Pfam" id="PF12833">
    <property type="entry name" value="HTH_18"/>
    <property type="match status" value="1"/>
</dbReference>
<proteinExistence type="predicted"/>
<dbReference type="KEGG" id="palo:E6C60_2961"/>
<dbReference type="PANTHER" id="PTHR43280">
    <property type="entry name" value="ARAC-FAMILY TRANSCRIPTIONAL REGULATOR"/>
    <property type="match status" value="1"/>
</dbReference>
<keyword evidence="2" id="KW-0238">DNA-binding</keyword>
<keyword evidence="8" id="KW-1185">Reference proteome</keyword>
<reference evidence="7 8" key="1">
    <citation type="submission" date="2019-05" db="EMBL/GenBank/DDBJ databases">
        <authorList>
            <person name="Chen C."/>
        </authorList>
    </citation>
    <scope>NUCLEOTIDE SEQUENCE [LARGE SCALE GENOMIC DNA]</scope>
    <source>
        <strain evidence="7 8">HB172198</strain>
    </source>
</reference>
<evidence type="ECO:0000256" key="1">
    <source>
        <dbReference type="ARBA" id="ARBA00023015"/>
    </source>
</evidence>
<feature type="domain" description="Response regulatory" evidence="6">
    <location>
        <begin position="2"/>
        <end position="119"/>
    </location>
</feature>
<feature type="domain" description="HTH araC/xylS-type" evidence="5">
    <location>
        <begin position="437"/>
        <end position="535"/>
    </location>
</feature>
<dbReference type="PRINTS" id="PR00032">
    <property type="entry name" value="HTHARAC"/>
</dbReference>
<dbReference type="CDD" id="cd17536">
    <property type="entry name" value="REC_YesN-like"/>
    <property type="match status" value="1"/>
</dbReference>
<dbReference type="SMART" id="SM00448">
    <property type="entry name" value="REC"/>
    <property type="match status" value="1"/>
</dbReference>
<evidence type="ECO:0000259" key="5">
    <source>
        <dbReference type="PROSITE" id="PS01124"/>
    </source>
</evidence>
<dbReference type="SUPFAM" id="SSF46689">
    <property type="entry name" value="Homeodomain-like"/>
    <property type="match status" value="2"/>
</dbReference>
<dbReference type="SUPFAM" id="SSF52172">
    <property type="entry name" value="CheY-like"/>
    <property type="match status" value="1"/>
</dbReference>
<dbReference type="AlphaFoldDB" id="A0A4P8XLM8"/>
<dbReference type="GO" id="GO:0000160">
    <property type="term" value="P:phosphorelay signal transduction system"/>
    <property type="evidence" value="ECO:0007669"/>
    <property type="project" value="InterPro"/>
</dbReference>